<dbReference type="PROSITE" id="PS50893">
    <property type="entry name" value="ABC_TRANSPORTER_2"/>
    <property type="match status" value="2"/>
</dbReference>
<comment type="similarity">
    <text evidence="14">Belongs to the ABC transporter superfamily. UvrA family.</text>
</comment>
<name>A0A0Q4B514_9BACT</name>
<dbReference type="GO" id="GO:0004518">
    <property type="term" value="F:nuclease activity"/>
    <property type="evidence" value="ECO:0007669"/>
    <property type="project" value="UniProtKB-KW"/>
</dbReference>
<evidence type="ECO:0000256" key="6">
    <source>
        <dbReference type="ARBA" id="ARBA00022763"/>
    </source>
</evidence>
<evidence type="ECO:0000259" key="17">
    <source>
        <dbReference type="PROSITE" id="PS50893"/>
    </source>
</evidence>
<keyword evidence="11" id="KW-0267">Excision nuclease</keyword>
<dbReference type="InterPro" id="IPR017871">
    <property type="entry name" value="ABC_transporter-like_CS"/>
</dbReference>
<dbReference type="GO" id="GO:0006289">
    <property type="term" value="P:nucleotide-excision repair"/>
    <property type="evidence" value="ECO:0007669"/>
    <property type="project" value="InterPro"/>
</dbReference>
<keyword evidence="3" id="KW-0479">Metal-binding</keyword>
<dbReference type="GO" id="GO:0003677">
    <property type="term" value="F:DNA binding"/>
    <property type="evidence" value="ECO:0007669"/>
    <property type="project" value="UniProtKB-KW"/>
</dbReference>
<dbReference type="NCBIfam" id="TIGR00630">
    <property type="entry name" value="uvra"/>
    <property type="match status" value="1"/>
</dbReference>
<dbReference type="STRING" id="1702214.AL399_04215"/>
<keyword evidence="2" id="KW-0963">Cytoplasm</keyword>
<comment type="subcellular location">
    <subcellularLocation>
        <location evidence="1">Cytoplasm</location>
    </subcellularLocation>
</comment>
<reference evidence="18" key="1">
    <citation type="submission" date="2015-08" db="EMBL/GenBank/DDBJ databases">
        <title>Candidatus Bacteriodes Periocalifornicus.</title>
        <authorList>
            <person name="McLean J.S."/>
            <person name="Kelley S."/>
        </authorList>
    </citation>
    <scope>NUCLEOTIDE SEQUENCE [LARGE SCALE GENOMIC DNA]</scope>
    <source>
        <strain evidence="18">12B</strain>
    </source>
</reference>
<keyword evidence="19" id="KW-1185">Reference proteome</keyword>
<dbReference type="AlphaFoldDB" id="A0A0Q4B514"/>
<dbReference type="InterPro" id="IPR003439">
    <property type="entry name" value="ABC_transporter-like_ATP-bd"/>
</dbReference>
<keyword evidence="10" id="KW-0067">ATP-binding</keyword>
<dbReference type="PANTHER" id="PTHR43152:SF3">
    <property type="entry name" value="UVRABC SYSTEM PROTEIN A"/>
    <property type="match status" value="1"/>
</dbReference>
<comment type="caution">
    <text evidence="18">The sequence shown here is derived from an EMBL/GenBank/DDBJ whole genome shotgun (WGS) entry which is preliminary data.</text>
</comment>
<evidence type="ECO:0000256" key="16">
    <source>
        <dbReference type="ARBA" id="ARBA00042156"/>
    </source>
</evidence>
<keyword evidence="7" id="KW-0228">DNA excision</keyword>
<feature type="domain" description="ABC transporter" evidence="17">
    <location>
        <begin position="605"/>
        <end position="936"/>
    </location>
</feature>
<dbReference type="EMBL" id="LIIK01000015">
    <property type="protein sequence ID" value="KQM09013.1"/>
    <property type="molecule type" value="Genomic_DNA"/>
</dbReference>
<dbReference type="FunFam" id="1.20.1580.10:FF:000002">
    <property type="entry name" value="UvrABC system protein A"/>
    <property type="match status" value="1"/>
</dbReference>
<dbReference type="GO" id="GO:0016887">
    <property type="term" value="F:ATP hydrolysis activity"/>
    <property type="evidence" value="ECO:0007669"/>
    <property type="project" value="InterPro"/>
</dbReference>
<dbReference type="InterPro" id="IPR004602">
    <property type="entry name" value="UvrA"/>
</dbReference>
<protein>
    <recommendedName>
        <fullName evidence="15">UvrABC system protein A</fullName>
    </recommendedName>
    <alternativeName>
        <fullName evidence="16">Excinuclease ABC subunit A</fullName>
    </alternativeName>
</protein>
<keyword evidence="5" id="KW-0547">Nucleotide-binding</keyword>
<dbReference type="PROSITE" id="PS00211">
    <property type="entry name" value="ABC_TRANSPORTER_1"/>
    <property type="match status" value="2"/>
</dbReference>
<evidence type="ECO:0000256" key="13">
    <source>
        <dbReference type="ARBA" id="ARBA00023204"/>
    </source>
</evidence>
<dbReference type="InterPro" id="IPR027417">
    <property type="entry name" value="P-loop_NTPase"/>
</dbReference>
<evidence type="ECO:0000256" key="2">
    <source>
        <dbReference type="ARBA" id="ARBA00022490"/>
    </source>
</evidence>
<dbReference type="Gene3D" id="1.10.8.280">
    <property type="entry name" value="ABC transporter ATPase domain-like"/>
    <property type="match status" value="1"/>
</dbReference>
<evidence type="ECO:0000256" key="3">
    <source>
        <dbReference type="ARBA" id="ARBA00022723"/>
    </source>
</evidence>
<evidence type="ECO:0000256" key="14">
    <source>
        <dbReference type="ARBA" id="ARBA00038000"/>
    </source>
</evidence>
<proteinExistence type="inferred from homology"/>
<organism evidence="18 19">
    <name type="scientific">Candidatus [Bacteroides] periocalifornicus</name>
    <dbReference type="NCBI Taxonomy" id="1702214"/>
    <lineage>
        <taxon>Bacteria</taxon>
        <taxon>Pseudomonadati</taxon>
        <taxon>Bacteroidota</taxon>
    </lineage>
</organism>
<dbReference type="InterPro" id="IPR041102">
    <property type="entry name" value="UvrA_inter"/>
</dbReference>
<evidence type="ECO:0000256" key="7">
    <source>
        <dbReference type="ARBA" id="ARBA00022769"/>
    </source>
</evidence>
<dbReference type="InterPro" id="IPR013815">
    <property type="entry name" value="ATP_grasp_subdomain_1"/>
</dbReference>
<dbReference type="CDD" id="cd03271">
    <property type="entry name" value="ABC_UvrA_II"/>
    <property type="match status" value="1"/>
</dbReference>
<sequence length="941" mass="103235">MPLTDSHVVVEGARVHNLKNISLAIPRHALTVVTGLSGSGKSSLAFDVIYAEGQRRYMETLSGYARQFIGTLEKPDVDYVGGLAPVIAIEQRTTGRNRRSTVGTITEIYDFLRLLYAKVGIAYSPATGKPLQQHSDEEIAQLIMQRFSGKTIALCAPLVRGRKGEYDALFKSWARKGFVLMRIDGAMREITPGMKLNRYNTHTIELVVDRLQVDMEERDRLGESIKQAMNLGEGALLVVVLGENGDTAYFSRKLMCPESGFALDSPETHTFSFNSPYGYCPFCYGLGYQDVFAPESVLVNRNASLLKGGLKLPLSDKGDAKDVLSILEAYMRKVGVKNEEKIKDIDPEKLQLLLWGEPGANEDTTPFTFKQSKGAFMGLLPMLYWMYLYGYPVEEESLDNIQSIECPHCHGTRLKPEALAFKVAGLNIGEASALPLDRFYEWAVGITGQLSGSALAVASEVCKEIVVRTQFLLEVGLEYLSLSRAADSLSGGESQRIRLATQIGTKLVNVLYILDEPSIGLHPRDNVKLIESLKKLRDIGNTVVVVEHDEEMMRAADHLVDLGPGAGRNGGNIVAQGSIDQILKSHSLTAKYLNGEQAIAIPSTRRKGNGSKLVLKGASGNNLKNVTLTLPLGTFICITGVSGSGKSSLINGTLQPLLSKHLYRSFAEPLPYQSIEGLENIDKVIEVDQSPLGRTPRSNPATYTNLFTDIRSLFAETPESKIRGYKPGRFSFNVKGGRCEHCKGAGVEVIEMNFLPDVHVVCSQCRGQRYNRETLAVRYKGKNINDVLEMTVNMAAEFFEHHPKIHRKLEAIQSVGMGYIKLGQPCTTLSGGESQRVKLATELCKRASGKTIYILDEPTTGLHFEDIRLLLQVLHALVDKGNTVVVIEHNLDVVKTADYIVDLGPESGEKGGMIIAQGTPEKLVSNGIGYTAEYLGEVLGK</sequence>
<evidence type="ECO:0000256" key="5">
    <source>
        <dbReference type="ARBA" id="ARBA00022741"/>
    </source>
</evidence>
<keyword evidence="4" id="KW-0677">Repeat</keyword>
<evidence type="ECO:0000313" key="19">
    <source>
        <dbReference type="Proteomes" id="UP000054172"/>
    </source>
</evidence>
<keyword evidence="12" id="KW-0238">DNA-binding</keyword>
<evidence type="ECO:0000256" key="8">
    <source>
        <dbReference type="ARBA" id="ARBA00022771"/>
    </source>
</evidence>
<dbReference type="GO" id="GO:0005737">
    <property type="term" value="C:cytoplasm"/>
    <property type="evidence" value="ECO:0007669"/>
    <property type="project" value="UniProtKB-SubCell"/>
</dbReference>
<keyword evidence="9" id="KW-0862">Zinc</keyword>
<accession>A0A0Q4B514</accession>
<evidence type="ECO:0000256" key="12">
    <source>
        <dbReference type="ARBA" id="ARBA00023125"/>
    </source>
</evidence>
<dbReference type="PANTHER" id="PTHR43152">
    <property type="entry name" value="UVRABC SYSTEM PROTEIN A"/>
    <property type="match status" value="1"/>
</dbReference>
<evidence type="ECO:0000313" key="18">
    <source>
        <dbReference type="EMBL" id="KQM09013.1"/>
    </source>
</evidence>
<evidence type="ECO:0000256" key="9">
    <source>
        <dbReference type="ARBA" id="ARBA00022833"/>
    </source>
</evidence>
<dbReference type="NCBIfam" id="NF001503">
    <property type="entry name" value="PRK00349.1"/>
    <property type="match status" value="1"/>
</dbReference>
<keyword evidence="8" id="KW-0863">Zinc-finger</keyword>
<dbReference type="Gene3D" id="3.30.1490.20">
    <property type="entry name" value="ATP-grasp fold, A domain"/>
    <property type="match status" value="1"/>
</dbReference>
<keyword evidence="6" id="KW-0227">DNA damage</keyword>
<evidence type="ECO:0000256" key="1">
    <source>
        <dbReference type="ARBA" id="ARBA00004496"/>
    </source>
</evidence>
<dbReference type="Gene3D" id="1.20.1580.10">
    <property type="entry name" value="ABC transporter ATPase like domain"/>
    <property type="match status" value="2"/>
</dbReference>
<evidence type="ECO:0000256" key="4">
    <source>
        <dbReference type="ARBA" id="ARBA00022737"/>
    </source>
</evidence>
<dbReference type="GO" id="GO:0005524">
    <property type="term" value="F:ATP binding"/>
    <property type="evidence" value="ECO:0007669"/>
    <property type="project" value="UniProtKB-KW"/>
</dbReference>
<evidence type="ECO:0000256" key="11">
    <source>
        <dbReference type="ARBA" id="ARBA00022881"/>
    </source>
</evidence>
<evidence type="ECO:0000256" key="10">
    <source>
        <dbReference type="ARBA" id="ARBA00022840"/>
    </source>
</evidence>
<dbReference type="SUPFAM" id="SSF52540">
    <property type="entry name" value="P-loop containing nucleoside triphosphate hydrolases"/>
    <property type="match status" value="2"/>
</dbReference>
<evidence type="ECO:0000256" key="15">
    <source>
        <dbReference type="ARBA" id="ARBA00039316"/>
    </source>
</evidence>
<feature type="domain" description="ABC transporter" evidence="17">
    <location>
        <begin position="3"/>
        <end position="589"/>
    </location>
</feature>
<keyword evidence="13" id="KW-0234">DNA repair</keyword>
<dbReference type="Proteomes" id="UP000054172">
    <property type="component" value="Unassembled WGS sequence"/>
</dbReference>
<dbReference type="PATRIC" id="fig|1702214.3.peg.1563"/>
<dbReference type="Pfam" id="PF17760">
    <property type="entry name" value="UvrA_inter"/>
    <property type="match status" value="1"/>
</dbReference>
<dbReference type="Gene3D" id="3.40.50.300">
    <property type="entry name" value="P-loop containing nucleotide triphosphate hydrolases"/>
    <property type="match status" value="2"/>
</dbReference>
<dbReference type="GO" id="GO:0008270">
    <property type="term" value="F:zinc ion binding"/>
    <property type="evidence" value="ECO:0007669"/>
    <property type="project" value="UniProtKB-KW"/>
</dbReference>
<gene>
    <name evidence="18" type="ORF">AL399_04215</name>
</gene>
<dbReference type="GO" id="GO:0009380">
    <property type="term" value="C:excinuclease repair complex"/>
    <property type="evidence" value="ECO:0007669"/>
    <property type="project" value="InterPro"/>
</dbReference>